<proteinExistence type="inferred from homology"/>
<evidence type="ECO:0000313" key="17">
    <source>
        <dbReference type="EMBL" id="PKU67807.1"/>
    </source>
</evidence>
<evidence type="ECO:0000256" key="6">
    <source>
        <dbReference type="ARBA" id="ARBA00022692"/>
    </source>
</evidence>
<dbReference type="PRINTS" id="PR00926">
    <property type="entry name" value="MITOCARRIER"/>
</dbReference>
<dbReference type="InterPro" id="IPR002113">
    <property type="entry name" value="ADT_euk_type"/>
</dbReference>
<comment type="subcellular location">
    <subcellularLocation>
        <location evidence="16">Membrane</location>
        <topology evidence="16">Multi-pass membrane protein</topology>
    </subcellularLocation>
    <subcellularLocation>
        <location evidence="1">Mitochondrion inner membrane</location>
        <topology evidence="1">Multi-pass membrane protein</topology>
    </subcellularLocation>
</comment>
<accession>A0A2I0VWM9</accession>
<keyword evidence="8" id="KW-0999">Mitochondrion inner membrane</keyword>
<protein>
    <recommendedName>
        <fullName evidence="16">ADP/ATP translocase</fullName>
    </recommendedName>
    <alternativeName>
        <fullName evidence="16">ADP,ATP carrier protein</fullName>
    </alternativeName>
</protein>
<reference evidence="17 18" key="1">
    <citation type="journal article" date="2016" name="Sci. Rep.">
        <title>The Dendrobium catenatum Lindl. genome sequence provides insights into polysaccharide synthase, floral development and adaptive evolution.</title>
        <authorList>
            <person name="Zhang G.Q."/>
            <person name="Xu Q."/>
            <person name="Bian C."/>
            <person name="Tsai W.C."/>
            <person name="Yeh C.M."/>
            <person name="Liu K.W."/>
            <person name="Yoshida K."/>
            <person name="Zhang L.S."/>
            <person name="Chang S.B."/>
            <person name="Chen F."/>
            <person name="Shi Y."/>
            <person name="Su Y.Y."/>
            <person name="Zhang Y.Q."/>
            <person name="Chen L.J."/>
            <person name="Yin Y."/>
            <person name="Lin M."/>
            <person name="Huang H."/>
            <person name="Deng H."/>
            <person name="Wang Z.W."/>
            <person name="Zhu S.L."/>
            <person name="Zhao X."/>
            <person name="Deng C."/>
            <person name="Niu S.C."/>
            <person name="Huang J."/>
            <person name="Wang M."/>
            <person name="Liu G.H."/>
            <person name="Yang H.J."/>
            <person name="Xiao X.J."/>
            <person name="Hsiao Y.Y."/>
            <person name="Wu W.L."/>
            <person name="Chen Y.Y."/>
            <person name="Mitsuda N."/>
            <person name="Ohme-Takagi M."/>
            <person name="Luo Y.B."/>
            <person name="Van de Peer Y."/>
            <person name="Liu Z.J."/>
        </authorList>
    </citation>
    <scope>NUCLEOTIDE SEQUENCE [LARGE SCALE GENOMIC DNA]</scope>
    <source>
        <tissue evidence="17">The whole plant</tissue>
    </source>
</reference>
<gene>
    <name evidence="17" type="primary">ABT</name>
    <name evidence="17" type="ORF">MA16_Dca016976</name>
</gene>
<comment type="similarity">
    <text evidence="2 15">Belongs to the mitochondrial carrier (TC 2.A.29) family.</text>
</comment>
<keyword evidence="4 15" id="KW-0813">Transport</keyword>
<dbReference type="InterPro" id="IPR023395">
    <property type="entry name" value="MCP_dom_sf"/>
</dbReference>
<evidence type="ECO:0000256" key="5">
    <source>
        <dbReference type="ARBA" id="ARBA00022449"/>
    </source>
</evidence>
<dbReference type="InterPro" id="IPR018108">
    <property type="entry name" value="MCP_transmembrane"/>
</dbReference>
<name>A0A2I0VWM9_9ASPA</name>
<dbReference type="InterPro" id="IPR002067">
    <property type="entry name" value="MCP"/>
</dbReference>
<evidence type="ECO:0000256" key="3">
    <source>
        <dbReference type="ARBA" id="ARBA00011245"/>
    </source>
</evidence>
<evidence type="ECO:0000256" key="9">
    <source>
        <dbReference type="ARBA" id="ARBA00022989"/>
    </source>
</evidence>
<keyword evidence="11 14" id="KW-0472">Membrane</keyword>
<dbReference type="GO" id="GO:1990544">
    <property type="term" value="P:mitochondrial ATP transmembrane transport"/>
    <property type="evidence" value="ECO:0007669"/>
    <property type="project" value="InterPro"/>
</dbReference>
<keyword evidence="9" id="KW-1133">Transmembrane helix</keyword>
<keyword evidence="10" id="KW-0496">Mitochondrion</keyword>
<evidence type="ECO:0000256" key="10">
    <source>
        <dbReference type="ARBA" id="ARBA00023128"/>
    </source>
</evidence>
<dbReference type="GO" id="GO:0140021">
    <property type="term" value="P:mitochondrial ADP transmembrane transport"/>
    <property type="evidence" value="ECO:0007669"/>
    <property type="project" value="InterPro"/>
</dbReference>
<evidence type="ECO:0000256" key="8">
    <source>
        <dbReference type="ARBA" id="ARBA00022792"/>
    </source>
</evidence>
<evidence type="ECO:0000256" key="7">
    <source>
        <dbReference type="ARBA" id="ARBA00022737"/>
    </source>
</evidence>
<dbReference type="STRING" id="906689.A0A2I0VWM9"/>
<dbReference type="PANTHER" id="PTHR45635:SF14">
    <property type="entry name" value="ADP_ATP TRANSLOCASE"/>
    <property type="match status" value="1"/>
</dbReference>
<comment type="catalytic activity">
    <reaction evidence="12">
        <text>ADP(in) + ATP(out) = ADP(out) + ATP(in)</text>
        <dbReference type="Rhea" id="RHEA:34999"/>
        <dbReference type="ChEBI" id="CHEBI:30616"/>
        <dbReference type="ChEBI" id="CHEBI:456216"/>
    </reaction>
    <physiologicalReaction direction="left-to-right" evidence="12">
        <dbReference type="Rhea" id="RHEA:35000"/>
    </physiologicalReaction>
</comment>
<reference evidence="17 18" key="2">
    <citation type="journal article" date="2017" name="Nature">
        <title>The Apostasia genome and the evolution of orchids.</title>
        <authorList>
            <person name="Zhang G.Q."/>
            <person name="Liu K.W."/>
            <person name="Li Z."/>
            <person name="Lohaus R."/>
            <person name="Hsiao Y.Y."/>
            <person name="Niu S.C."/>
            <person name="Wang J.Y."/>
            <person name="Lin Y.C."/>
            <person name="Xu Q."/>
            <person name="Chen L.J."/>
            <person name="Yoshida K."/>
            <person name="Fujiwara S."/>
            <person name="Wang Z.W."/>
            <person name="Zhang Y.Q."/>
            <person name="Mitsuda N."/>
            <person name="Wang M."/>
            <person name="Liu G.H."/>
            <person name="Pecoraro L."/>
            <person name="Huang H.X."/>
            <person name="Xiao X.J."/>
            <person name="Lin M."/>
            <person name="Wu X.Y."/>
            <person name="Wu W.L."/>
            <person name="Chen Y.Y."/>
            <person name="Chang S.B."/>
            <person name="Sakamoto S."/>
            <person name="Ohme-Takagi M."/>
            <person name="Yagi M."/>
            <person name="Zeng S.J."/>
            <person name="Shen C.Y."/>
            <person name="Yeh C.M."/>
            <person name="Luo Y.B."/>
            <person name="Tsai W.C."/>
            <person name="Van de Peer Y."/>
            <person name="Liu Z.J."/>
        </authorList>
    </citation>
    <scope>NUCLEOTIDE SEQUENCE [LARGE SCALE GENOMIC DNA]</scope>
    <source>
        <tissue evidence="17">The whole plant</tissue>
    </source>
</reference>
<keyword evidence="18" id="KW-1185">Reference proteome</keyword>
<comment type="subunit">
    <text evidence="3 16">Monomer.</text>
</comment>
<comment type="function">
    <text evidence="16">Catalyzes the exchange of ADP and ATP across the membrane.</text>
</comment>
<evidence type="ECO:0000256" key="14">
    <source>
        <dbReference type="PROSITE-ProRule" id="PRU00282"/>
    </source>
</evidence>
<evidence type="ECO:0000256" key="12">
    <source>
        <dbReference type="ARBA" id="ARBA00024143"/>
    </source>
</evidence>
<evidence type="ECO:0000256" key="4">
    <source>
        <dbReference type="ARBA" id="ARBA00022448"/>
    </source>
</evidence>
<keyword evidence="6 14" id="KW-0812">Transmembrane</keyword>
<evidence type="ECO:0000256" key="1">
    <source>
        <dbReference type="ARBA" id="ARBA00004448"/>
    </source>
</evidence>
<dbReference type="GO" id="GO:0005471">
    <property type="term" value="F:ATP:ADP antiporter activity"/>
    <property type="evidence" value="ECO:0007669"/>
    <property type="project" value="UniProtKB-UniRule"/>
</dbReference>
<evidence type="ECO:0000256" key="15">
    <source>
        <dbReference type="RuleBase" id="RU000488"/>
    </source>
</evidence>
<dbReference type="Pfam" id="PF00153">
    <property type="entry name" value="Mito_carr"/>
    <property type="match status" value="1"/>
</dbReference>
<dbReference type="SUPFAM" id="SSF103506">
    <property type="entry name" value="Mitochondrial carrier"/>
    <property type="match status" value="1"/>
</dbReference>
<dbReference type="PANTHER" id="PTHR45635">
    <property type="entry name" value="ADP,ATP CARRIER PROTEIN 1-RELATED-RELATED"/>
    <property type="match status" value="1"/>
</dbReference>
<dbReference type="Gene3D" id="1.50.40.10">
    <property type="entry name" value="Mitochondrial carrier domain"/>
    <property type="match status" value="1"/>
</dbReference>
<evidence type="ECO:0000313" key="18">
    <source>
        <dbReference type="Proteomes" id="UP000233837"/>
    </source>
</evidence>
<evidence type="ECO:0000256" key="13">
    <source>
        <dbReference type="ARBA" id="ARBA00045250"/>
    </source>
</evidence>
<evidence type="ECO:0000256" key="16">
    <source>
        <dbReference type="RuleBase" id="RU368008"/>
    </source>
</evidence>
<evidence type="ECO:0000256" key="11">
    <source>
        <dbReference type="ARBA" id="ARBA00023136"/>
    </source>
</evidence>
<feature type="repeat" description="Solcar" evidence="14">
    <location>
        <begin position="69"/>
        <end position="161"/>
    </location>
</feature>
<organism evidence="17 18">
    <name type="scientific">Dendrobium catenatum</name>
    <dbReference type="NCBI Taxonomy" id="906689"/>
    <lineage>
        <taxon>Eukaryota</taxon>
        <taxon>Viridiplantae</taxon>
        <taxon>Streptophyta</taxon>
        <taxon>Embryophyta</taxon>
        <taxon>Tracheophyta</taxon>
        <taxon>Spermatophyta</taxon>
        <taxon>Magnoliopsida</taxon>
        <taxon>Liliopsida</taxon>
        <taxon>Asparagales</taxon>
        <taxon>Orchidaceae</taxon>
        <taxon>Epidendroideae</taxon>
        <taxon>Malaxideae</taxon>
        <taxon>Dendrobiinae</taxon>
        <taxon>Dendrobium</taxon>
    </lineage>
</organism>
<dbReference type="GO" id="GO:0005743">
    <property type="term" value="C:mitochondrial inner membrane"/>
    <property type="evidence" value="ECO:0007669"/>
    <property type="project" value="UniProtKB-SubCell"/>
</dbReference>
<dbReference type="Proteomes" id="UP000233837">
    <property type="component" value="Unassembled WGS sequence"/>
</dbReference>
<evidence type="ECO:0000256" key="2">
    <source>
        <dbReference type="ARBA" id="ARBA00006375"/>
    </source>
</evidence>
<comment type="function">
    <text evidence="13">ADP:ATP antiporter that mediates import of ADP into the mitochondrial matrix for ATP synthesis, and export of ATP out to fuel the cell. Cycles between the cytoplasmic-open state (c-state) and the matrix-open state (m-state): operates by the alternating access mechanism with a single substrate-binding site intermittently exposed to either the cytosolic (c-state) or matrix (m-state) side of the inner mitochondrial membrane.</text>
</comment>
<dbReference type="AlphaFoldDB" id="A0A2I0VWM9"/>
<dbReference type="EMBL" id="KZ503165">
    <property type="protein sequence ID" value="PKU67807.1"/>
    <property type="molecule type" value="Genomic_DNA"/>
</dbReference>
<keyword evidence="5" id="KW-0050">Antiport</keyword>
<dbReference type="PROSITE" id="PS50920">
    <property type="entry name" value="SOLCAR"/>
    <property type="match status" value="1"/>
</dbReference>
<keyword evidence="7" id="KW-0677">Repeat</keyword>
<sequence length="185" mass="19974">MYVFSVTPYVAWGEIPNRRSAYRLIEGYKEAFEKNGKASSRTGLLALSPGDVLLAVYLCTNRIAADHENMFACNLASGGATGASSLLFVYSLDYARTRLANDSKVEKKGGERQFNGLVDVYKKTLQSDGIAGLYRGFNISCVGLRCLGGYEIIAAGVAAELSSRGNISRQNSNKSNVSSLHIVAR</sequence>